<evidence type="ECO:0000256" key="1">
    <source>
        <dbReference type="SAM" id="MobiDB-lite"/>
    </source>
</evidence>
<dbReference type="InterPro" id="IPR001656">
    <property type="entry name" value="PsdUridine_synth_TruD"/>
</dbReference>
<dbReference type="Gene3D" id="3.30.2350.20">
    <property type="entry name" value="TruD, catalytic domain"/>
    <property type="match status" value="1"/>
</dbReference>
<dbReference type="GO" id="GO:0005634">
    <property type="term" value="C:nucleus"/>
    <property type="evidence" value="ECO:0007669"/>
    <property type="project" value="TreeGrafter"/>
</dbReference>
<dbReference type="InterPro" id="IPR020103">
    <property type="entry name" value="PsdUridine_synth_cat_dom_sf"/>
</dbReference>
<keyword evidence="3" id="KW-1185">Reference proteome</keyword>
<dbReference type="AlphaFoldDB" id="A0A1G4I0B5"/>
<comment type="caution">
    <text evidence="2">The sequence shown here is derived from an EMBL/GenBank/DDBJ whole genome shotgun (WGS) entry which is preliminary data.</text>
</comment>
<dbReference type="Proteomes" id="UP000195570">
    <property type="component" value="Unassembled WGS sequence"/>
</dbReference>
<protein>
    <submittedName>
        <fullName evidence="2">Uncharacterized protein</fullName>
    </submittedName>
</protein>
<dbReference type="GO" id="GO:0009982">
    <property type="term" value="F:pseudouridine synthase activity"/>
    <property type="evidence" value="ECO:0007669"/>
    <property type="project" value="InterPro"/>
</dbReference>
<proteinExistence type="predicted"/>
<dbReference type="GO" id="GO:0003723">
    <property type="term" value="F:RNA binding"/>
    <property type="evidence" value="ECO:0007669"/>
    <property type="project" value="InterPro"/>
</dbReference>
<dbReference type="EMBL" id="CZPT02000209">
    <property type="protein sequence ID" value="SCU65032.1"/>
    <property type="molecule type" value="Genomic_DNA"/>
</dbReference>
<gene>
    <name evidence="2" type="ORF">TEOVI_000721700</name>
</gene>
<feature type="region of interest" description="Disordered" evidence="1">
    <location>
        <begin position="736"/>
        <end position="774"/>
    </location>
</feature>
<dbReference type="PANTHER" id="PTHR13326:SF28">
    <property type="entry name" value="TRUD DOMAIN-CONTAINING PROTEIN"/>
    <property type="match status" value="1"/>
</dbReference>
<organism evidence="2 3">
    <name type="scientific">Trypanosoma equiperdum</name>
    <dbReference type="NCBI Taxonomy" id="5694"/>
    <lineage>
        <taxon>Eukaryota</taxon>
        <taxon>Discoba</taxon>
        <taxon>Euglenozoa</taxon>
        <taxon>Kinetoplastea</taxon>
        <taxon>Metakinetoplastina</taxon>
        <taxon>Trypanosomatida</taxon>
        <taxon>Trypanosomatidae</taxon>
        <taxon>Trypanosoma</taxon>
    </lineage>
</organism>
<evidence type="ECO:0000313" key="2">
    <source>
        <dbReference type="EMBL" id="SCU65032.1"/>
    </source>
</evidence>
<accession>A0A1G4I0B5</accession>
<dbReference type="RefSeq" id="XP_067076691.1">
    <property type="nucleotide sequence ID" value="XM_067220590.1"/>
</dbReference>
<evidence type="ECO:0000313" key="3">
    <source>
        <dbReference type="Proteomes" id="UP000195570"/>
    </source>
</evidence>
<dbReference type="PANTHER" id="PTHR13326">
    <property type="entry name" value="TRNA PSEUDOURIDINE SYNTHASE D"/>
    <property type="match status" value="1"/>
</dbReference>
<reference evidence="2" key="1">
    <citation type="submission" date="2016-09" db="EMBL/GenBank/DDBJ databases">
        <authorList>
            <person name="Hebert L."/>
            <person name="Moumen B."/>
        </authorList>
    </citation>
    <scope>NUCLEOTIDE SEQUENCE [LARGE SCALE GENOMIC DNA]</scope>
    <source>
        <strain evidence="2">OVI</strain>
    </source>
</reference>
<dbReference type="VEuPathDB" id="TriTrypDB:TEOVI_000721700"/>
<name>A0A1G4I0B5_TRYEQ</name>
<sequence length="792" mass="86585">MGSPTPNVRRAMIAVSRRLKLRRPPRTPSAGAVARGSCIEQTSSHFVTAAVERLYSQVAPVTPTHASHMDSHKRDLPCLLRTFLDQGHAPQLSSSVVSCAVSSKQIIGKTAKSAGLARNDAEDMLMQYRPKIDSALVRRVACAMDVEGALRRARKLTQALREGGELDKMLSSCVSVSSQVTKQEMELQAGIAARFHQQTRAKRQMKLRGFRLSTSDIQVSEVLPDGNIVTFTNPTLPSAAGTCSRKSSLDGKQLPYLYFVLYKENISLGDAFRLLSEVSEGMCRLEDFAVNVALEESAVTAQLCSVRIALLNDETHGIRRSAAVKKLLRVNLRPLRLSVQLIGWRDRPCEPASSGMSQAQYSMLIRGISANEPTHLERKVLARFTAFPNFFGPRHFGPFCLFRTYHAAAAWERGMHAEALVIGACLSYADSITSGSGWIGKLVEILRQGEDRLGVLKEWYQFNVPHRLRAQIASSKAALVWNVLASCRILELGACTMERSPDVGDFVVDGGRCPAQVEETVEKVELFPECGCGKWNSPPSVERRGRDCANTEVVKFISTQEDAAPYTIHNIVVPLGAETNGEVRGLLMQLGFRPTLHPVEHSQKPVGHRPLFATGSGYPRAASPWVKALPELTGGIAGDNGGVFRLLTDVEMRQSSSYTTLSRGRMRGIWPVGKYGYRLTDRLPAGIVSLAASDATWRGTRCLAMHFTLPTQVYSMSLFREFVDIEDLTEVTDRVSSAGDNRKVEGSPPVRVNTASVEGKGMASDPGQGFVDGDLMGLKRRVSDAGATNAGK</sequence>
<dbReference type="SUPFAM" id="SSF55120">
    <property type="entry name" value="Pseudouridine synthase"/>
    <property type="match status" value="1"/>
</dbReference>
<dbReference type="GeneID" id="92381151"/>
<dbReference type="InterPro" id="IPR042214">
    <property type="entry name" value="TruD_catalytic"/>
</dbReference>
<dbReference type="GO" id="GO:0001522">
    <property type="term" value="P:pseudouridine synthesis"/>
    <property type="evidence" value="ECO:0007669"/>
    <property type="project" value="InterPro"/>
</dbReference>